<dbReference type="PANTHER" id="PTHR33973">
    <property type="entry name" value="OS07G0153300 PROTEIN"/>
    <property type="match status" value="1"/>
</dbReference>
<evidence type="ECO:0000313" key="1">
    <source>
        <dbReference type="EMBL" id="MBI5170744.1"/>
    </source>
</evidence>
<dbReference type="AlphaFoldDB" id="A0A933WBX4"/>
<sequence>MKLASALYVGWVRHRRHAPRAHAFRYPLFLTYLDLSEVDRAFASSPFWSASGPALARFDRRDYFGDPARPLEQCVRDLVQERTGARPDGPVRLLTHLRMFGVAFNPVSFYYCFDAAGERVETIVAEVSNTPWNERHCYVLDRRARGGPLAFRNAKEFHVSPFLPMDLVHHFRFSPPGARLAVHMEDHDARGLVFDATLSLARREITAGSLAGTLARFPFMTVQVLAGIYWEALKLWLKRVPCFPHPRDAAATHSRSAA</sequence>
<dbReference type="Pfam" id="PF07103">
    <property type="entry name" value="DUF1365"/>
    <property type="match status" value="1"/>
</dbReference>
<protein>
    <submittedName>
        <fullName evidence="1">DUF1365 domain-containing protein</fullName>
    </submittedName>
</protein>
<dbReference type="EMBL" id="JACRIW010000108">
    <property type="protein sequence ID" value="MBI5170744.1"/>
    <property type="molecule type" value="Genomic_DNA"/>
</dbReference>
<organism evidence="1 2">
    <name type="scientific">Eiseniibacteriota bacterium</name>
    <dbReference type="NCBI Taxonomy" id="2212470"/>
    <lineage>
        <taxon>Bacteria</taxon>
        <taxon>Candidatus Eiseniibacteriota</taxon>
    </lineage>
</organism>
<gene>
    <name evidence="1" type="ORF">HZA61_14745</name>
</gene>
<dbReference type="InterPro" id="IPR010775">
    <property type="entry name" value="DUF1365"/>
</dbReference>
<dbReference type="PANTHER" id="PTHR33973:SF4">
    <property type="entry name" value="OS07G0153300 PROTEIN"/>
    <property type="match status" value="1"/>
</dbReference>
<evidence type="ECO:0000313" key="2">
    <source>
        <dbReference type="Proteomes" id="UP000696931"/>
    </source>
</evidence>
<comment type="caution">
    <text evidence="1">The sequence shown here is derived from an EMBL/GenBank/DDBJ whole genome shotgun (WGS) entry which is preliminary data.</text>
</comment>
<reference evidence="1" key="1">
    <citation type="submission" date="2020-07" db="EMBL/GenBank/DDBJ databases">
        <title>Huge and variable diversity of episymbiotic CPR bacteria and DPANN archaea in groundwater ecosystems.</title>
        <authorList>
            <person name="He C.Y."/>
            <person name="Keren R."/>
            <person name="Whittaker M."/>
            <person name="Farag I.F."/>
            <person name="Doudna J."/>
            <person name="Cate J.H.D."/>
            <person name="Banfield J.F."/>
        </authorList>
    </citation>
    <scope>NUCLEOTIDE SEQUENCE</scope>
    <source>
        <strain evidence="1">NC_groundwater_1813_Pr3_B-0.1um_71_17</strain>
    </source>
</reference>
<accession>A0A933WBX4</accession>
<proteinExistence type="predicted"/>
<name>A0A933WBX4_UNCEI</name>
<dbReference type="Proteomes" id="UP000696931">
    <property type="component" value="Unassembled WGS sequence"/>
</dbReference>